<dbReference type="SMART" id="SM01270">
    <property type="entry name" value="Longin"/>
    <property type="match status" value="1"/>
</dbReference>
<evidence type="ECO:0000256" key="2">
    <source>
        <dbReference type="ARBA" id="ARBA00004308"/>
    </source>
</evidence>
<evidence type="ECO:0000256" key="3">
    <source>
        <dbReference type="ARBA" id="ARBA00005120"/>
    </source>
</evidence>
<dbReference type="InterPro" id="IPR020103">
    <property type="entry name" value="PsdUridine_synth_cat_dom_sf"/>
</dbReference>
<dbReference type="GO" id="GO:0012505">
    <property type="term" value="C:endomembrane system"/>
    <property type="evidence" value="ECO:0007669"/>
    <property type="project" value="UniProtKB-SubCell"/>
</dbReference>
<dbReference type="CDD" id="cd14824">
    <property type="entry name" value="Longin"/>
    <property type="match status" value="1"/>
</dbReference>
<dbReference type="Gene3D" id="1.20.5.110">
    <property type="match status" value="1"/>
</dbReference>
<evidence type="ECO:0000313" key="19">
    <source>
        <dbReference type="EMBL" id="CAE7729675.1"/>
    </source>
</evidence>
<comment type="function">
    <text evidence="1">Catalyzes the condensation of (S)-aspartate-beta-semialdehyde [(S)-ASA] and pyruvate to 4-hydroxy-tetrahydrodipicolinate (HTPA).</text>
</comment>
<evidence type="ECO:0000259" key="17">
    <source>
        <dbReference type="PROSITE" id="PS50859"/>
    </source>
</evidence>
<dbReference type="SUPFAM" id="SSF51569">
    <property type="entry name" value="Aldolase"/>
    <property type="match status" value="1"/>
</dbReference>
<dbReference type="InterPro" id="IPR010908">
    <property type="entry name" value="Longin_dom"/>
</dbReference>
<feature type="compositionally biased region" description="Acidic residues" evidence="15">
    <location>
        <begin position="979"/>
        <end position="1020"/>
    </location>
</feature>
<dbReference type="SUPFAM" id="SSF55120">
    <property type="entry name" value="Pseudouridine synthase"/>
    <property type="match status" value="1"/>
</dbReference>
<evidence type="ECO:0000256" key="11">
    <source>
        <dbReference type="ARBA" id="ARBA00023239"/>
    </source>
</evidence>
<protein>
    <recommendedName>
        <fullName evidence="6">4-hydroxy-tetrahydrodipicolinate synthase</fullName>
        <ecNumber evidence="6">4.3.3.7</ecNumber>
    </recommendedName>
</protein>
<dbReference type="Proteomes" id="UP000601435">
    <property type="component" value="Unassembled WGS sequence"/>
</dbReference>
<dbReference type="Pfam" id="PF00701">
    <property type="entry name" value="DHDPS"/>
    <property type="match status" value="1"/>
</dbReference>
<feature type="domain" description="Longin" evidence="17">
    <location>
        <begin position="10"/>
        <end position="91"/>
    </location>
</feature>
<comment type="caution">
    <text evidence="19">The sequence shown here is derived from an EMBL/GenBank/DDBJ whole genome shotgun (WGS) entry which is preliminary data.</text>
</comment>
<evidence type="ECO:0000256" key="10">
    <source>
        <dbReference type="ARBA" id="ARBA00023154"/>
    </source>
</evidence>
<dbReference type="InterPro" id="IPR011012">
    <property type="entry name" value="Longin-like_dom_sf"/>
</dbReference>
<dbReference type="PROSITE" id="PS01129">
    <property type="entry name" value="PSI_RLU"/>
    <property type="match status" value="1"/>
</dbReference>
<dbReference type="CDD" id="cd02869">
    <property type="entry name" value="PseudoU_synth_RluA_like"/>
    <property type="match status" value="1"/>
</dbReference>
<dbReference type="InterPro" id="IPR016024">
    <property type="entry name" value="ARM-type_fold"/>
</dbReference>
<dbReference type="SMART" id="SM01130">
    <property type="entry name" value="DHDPS"/>
    <property type="match status" value="1"/>
</dbReference>
<evidence type="ECO:0000256" key="1">
    <source>
        <dbReference type="ARBA" id="ARBA00003294"/>
    </source>
</evidence>
<evidence type="ECO:0000256" key="13">
    <source>
        <dbReference type="ARBA" id="ARBA00047836"/>
    </source>
</evidence>
<dbReference type="InterPro" id="IPR005263">
    <property type="entry name" value="DapA"/>
</dbReference>
<evidence type="ECO:0000256" key="5">
    <source>
        <dbReference type="ARBA" id="ARBA00008025"/>
    </source>
</evidence>
<dbReference type="PRINTS" id="PR00146">
    <property type="entry name" value="DHPICSNTHASE"/>
</dbReference>
<dbReference type="Pfam" id="PF00849">
    <property type="entry name" value="PseudoU_synth_2"/>
    <property type="match status" value="1"/>
</dbReference>
<feature type="region of interest" description="Disordered" evidence="15">
    <location>
        <begin position="940"/>
        <end position="1042"/>
    </location>
</feature>
<dbReference type="PROSITE" id="PS00665">
    <property type="entry name" value="DHDPS_1"/>
    <property type="match status" value="1"/>
</dbReference>
<evidence type="ECO:0000256" key="8">
    <source>
        <dbReference type="ARBA" id="ARBA00022915"/>
    </source>
</evidence>
<comment type="subcellular location">
    <subcellularLocation>
        <location evidence="2">Endomembrane system</location>
    </subcellularLocation>
</comment>
<dbReference type="GO" id="GO:0008840">
    <property type="term" value="F:4-hydroxy-tetrahydrodipicolinate synthase activity"/>
    <property type="evidence" value="ECO:0007669"/>
    <property type="project" value="UniProtKB-EC"/>
</dbReference>
<dbReference type="PANTHER" id="PTHR12128">
    <property type="entry name" value="DIHYDRODIPICOLINATE SYNTHASE"/>
    <property type="match status" value="1"/>
</dbReference>
<sequence length="1474" mass="162685">LGLMLILSAAVARGTFVLCEYDASPGSDDLTEVSRKVLPKIPRTGAIKSYVYGGHTFNYLLDKELIFLCIASPTAGTEMVFEFLSEFRRSFEAQTRRLGHREDELARMLRDLISRYNSDGGGKMQQMERDLEDVADITQNALAKVIERGERIDSLLDKTAALKSESVSFRTNAKRYNDDLWWRDQRGRMLLGIVAMAVIVVITFLSVHQNEHVAAERTSSQLVYGRRFHGLVMDRTNCLTIGSLSTQAGEACRAALSTCFGIGQRLLHGGFEAESVKTKETTEMAEEAEETPGSREVRVWRSMKGLTSQSQLAFEDLSPAGGEQQPESGSSGESSCEVQEILEPEHGTLPKEGTAASSETEPADTGTGTESDTALPEDVALLEEPYSASEGSERLSTDTAAPGNAVDMGRSLLELLRTGAAAKPTDASAVEEAQLICGASLEKTTEEPDEFSSPLPLPHIAGLSSALWESLVWPLMDPRHPKAFVGHDAFRGCSHMPTGLRPQVLVDERKTYQIMAMFKPSGWATCSTPQWEGLEGNLIRHVWCYFNAPTAAPCHRLDKGTSGIVLVGTNKTASKHICQQILNKGIVKQYVGLCHGMVEPGMGVFSAPLALSRADRPLGACSTEGREAVTRFRVLGYFHGAWGSFSLLQVQIEHGRQHQIRLHMASLGHPIVADARYNPHKAKDDAEICSRLFLHACYLRCTLLSMDSMESEKKEDPFAVACHLPPELRRVLLHELSLDRTSSARLPESARQLCEVLLHPEASRQESHGHGNRHSIQRRADMDELHESRLTLRRRDEFMRRFHFNNKERTEIIRILGQLKTSKERSAALQQFRVLGQRTPDFIVGRFAKYVDGLLRWSPCKNGSTEEGELAPDMCAACKAKAPEAEAPCAESTAPEQLTEMPQVSGPLQILTESVWCDVCGEMEKQVSVQAPSLELRMRLPGINGRRPPCQPVRRRRNTRDFRTTWKVKNSGKRAAEAHEDEELEEDCEEEDDDNDDDEDDAVDDDEEAEDDDEEEELEEVSSYRTRRWQPAGYKAKEPAAADAQAQVQGLQRTVRDLVEGRGGSVDGVWLAGKVAPSFNMYVRENSRRNDGSLKKWLMSIPGAANSSPEPSKRAVNVGPTTLPGTSNKLGLLEARRTQDNQLIRLGKASARLALSLAVCRAMSEATLALRKVRLITAVKTPYLPDGKVDLEAYEKIVEHQIANGVEGLIVGGTTGEGHLLSWDEHLSLIAHTKAKFGGRILIVGNTGSNHTAEAVWATEKGFAAGMDASLLINPYYGKTSDSGIIMHLEAALKFGPAFIYNVPGRTGQDIKSSVMVKIKDHPNFVGVKECMGHERIEEYSSMGVCCWSGNDDQMHESRHQHGAVGVISVTSNIVPALVKKLMTEKDDALDAKLQPLYKWLFTDPNPIGVNTMLMMLGAAKPVFRLPYTFVPRDRRTQGVELLTSIGLENCPAFGELKALEDAEFQHTLGEMGH</sequence>
<feature type="domain" description="V-SNARE coiled-coil homology" evidence="18">
    <location>
        <begin position="123"/>
        <end position="183"/>
    </location>
</feature>
<dbReference type="CDD" id="cd15843">
    <property type="entry name" value="R-SNARE"/>
    <property type="match status" value="1"/>
</dbReference>
<dbReference type="GO" id="GO:0009089">
    <property type="term" value="P:lysine biosynthetic process via diaminopimelate"/>
    <property type="evidence" value="ECO:0007669"/>
    <property type="project" value="UniProtKB-UniPathway"/>
</dbReference>
<comment type="similarity">
    <text evidence="4">Belongs to the DapA family.</text>
</comment>
<proteinExistence type="inferred from homology"/>
<dbReference type="Gene3D" id="3.20.20.70">
    <property type="entry name" value="Aldolase class I"/>
    <property type="match status" value="1"/>
</dbReference>
<dbReference type="InterPro" id="IPR002220">
    <property type="entry name" value="DapA-like"/>
</dbReference>
<keyword evidence="8" id="KW-0220">Diaminopimelate biosynthesis</keyword>
<evidence type="ECO:0000256" key="15">
    <source>
        <dbReference type="SAM" id="MobiDB-lite"/>
    </source>
</evidence>
<dbReference type="EMBL" id="CAJNJA010037164">
    <property type="protein sequence ID" value="CAE7729675.1"/>
    <property type="molecule type" value="Genomic_DNA"/>
</dbReference>
<gene>
    <name evidence="19" type="primary">DHDPS1</name>
    <name evidence="19" type="ORF">SNEC2469_LOCUS21080</name>
</gene>
<dbReference type="InterPro" id="IPR020625">
    <property type="entry name" value="Schiff_base-form_aldolases_AS"/>
</dbReference>
<feature type="non-terminal residue" evidence="19">
    <location>
        <position position="1"/>
    </location>
</feature>
<dbReference type="SUPFAM" id="SSF58038">
    <property type="entry name" value="SNARE fusion complex"/>
    <property type="match status" value="1"/>
</dbReference>
<dbReference type="OrthoDB" id="191315at2759"/>
<keyword evidence="7" id="KW-0028">Amino-acid biosynthesis</keyword>
<comment type="pathway">
    <text evidence="3">Amino-acid biosynthesis; L-lysine biosynthesis via DAP pathway; (S)-tetrahydrodipicolinate from L-aspartate: step 3/4.</text>
</comment>
<dbReference type="InterPro" id="IPR006224">
    <property type="entry name" value="PsdUridine_synth_RluA-like_CS"/>
</dbReference>
<keyword evidence="10" id="KW-0457">Lysine biosynthesis</keyword>
<feature type="compositionally biased region" description="Polar residues" evidence="15">
    <location>
        <begin position="355"/>
        <end position="372"/>
    </location>
</feature>
<evidence type="ECO:0000313" key="20">
    <source>
        <dbReference type="Proteomes" id="UP000601435"/>
    </source>
</evidence>
<evidence type="ECO:0000259" key="18">
    <source>
        <dbReference type="PROSITE" id="PS50892"/>
    </source>
</evidence>
<feature type="region of interest" description="Disordered" evidence="15">
    <location>
        <begin position="277"/>
        <end position="298"/>
    </location>
</feature>
<dbReference type="Pfam" id="PF00957">
    <property type="entry name" value="Synaptobrevin"/>
    <property type="match status" value="1"/>
</dbReference>
<dbReference type="InterPro" id="IPR042855">
    <property type="entry name" value="V_SNARE_CC"/>
</dbReference>
<dbReference type="GO" id="GO:0009982">
    <property type="term" value="F:pseudouridine synthase activity"/>
    <property type="evidence" value="ECO:0007669"/>
    <property type="project" value="InterPro"/>
</dbReference>
<dbReference type="GO" id="GO:0019877">
    <property type="term" value="P:diaminopimelate biosynthetic process"/>
    <property type="evidence" value="ECO:0007669"/>
    <property type="project" value="UniProtKB-KW"/>
</dbReference>
<evidence type="ECO:0000256" key="9">
    <source>
        <dbReference type="ARBA" id="ARBA00023136"/>
    </source>
</evidence>
<feature type="signal peptide" evidence="16">
    <location>
        <begin position="1"/>
        <end position="19"/>
    </location>
</feature>
<keyword evidence="11" id="KW-0456">Lyase</keyword>
<comment type="catalytic activity">
    <reaction evidence="13">
        <text>L-aspartate 4-semialdehyde + pyruvate = (2S,4S)-4-hydroxy-2,3,4,5-tetrahydrodipicolinate + H2O + H(+)</text>
        <dbReference type="Rhea" id="RHEA:34171"/>
        <dbReference type="ChEBI" id="CHEBI:15361"/>
        <dbReference type="ChEBI" id="CHEBI:15377"/>
        <dbReference type="ChEBI" id="CHEBI:15378"/>
        <dbReference type="ChEBI" id="CHEBI:67139"/>
        <dbReference type="ChEBI" id="CHEBI:537519"/>
        <dbReference type="EC" id="4.3.3.7"/>
    </reaction>
</comment>
<comment type="similarity">
    <text evidence="5">Belongs to the synaptobrevin family.</text>
</comment>
<dbReference type="InterPro" id="IPR013785">
    <property type="entry name" value="Aldolase_TIM"/>
</dbReference>
<dbReference type="CDD" id="cd00950">
    <property type="entry name" value="DHDPS"/>
    <property type="match status" value="1"/>
</dbReference>
<dbReference type="PROSITE" id="PS50859">
    <property type="entry name" value="LONGIN"/>
    <property type="match status" value="1"/>
</dbReference>
<evidence type="ECO:0000256" key="12">
    <source>
        <dbReference type="ARBA" id="ARBA00023270"/>
    </source>
</evidence>
<dbReference type="InterPro" id="IPR020624">
    <property type="entry name" value="Schiff_base-form_aldolases_CS"/>
</dbReference>
<dbReference type="NCBIfam" id="TIGR00674">
    <property type="entry name" value="dapA"/>
    <property type="match status" value="1"/>
</dbReference>
<dbReference type="UniPathway" id="UPA00034">
    <property type="reaction ID" value="UER00017"/>
</dbReference>
<feature type="region of interest" description="Disordered" evidence="15">
    <location>
        <begin position="318"/>
        <end position="374"/>
    </location>
</feature>
<dbReference type="GO" id="GO:0003723">
    <property type="term" value="F:RNA binding"/>
    <property type="evidence" value="ECO:0007669"/>
    <property type="project" value="InterPro"/>
</dbReference>
<evidence type="ECO:0000256" key="4">
    <source>
        <dbReference type="ARBA" id="ARBA00007592"/>
    </source>
</evidence>
<evidence type="ECO:0000256" key="6">
    <source>
        <dbReference type="ARBA" id="ARBA00012086"/>
    </source>
</evidence>
<evidence type="ECO:0000256" key="7">
    <source>
        <dbReference type="ARBA" id="ARBA00022605"/>
    </source>
</evidence>
<feature type="chain" id="PRO_5032313852" description="4-hydroxy-tetrahydrodipicolinate synthase" evidence="16">
    <location>
        <begin position="20"/>
        <end position="1474"/>
    </location>
</feature>
<dbReference type="EC" id="4.3.3.7" evidence="6"/>
<dbReference type="InterPro" id="IPR006145">
    <property type="entry name" value="PsdUridine_synth_RsuA/RluA"/>
</dbReference>
<dbReference type="PANTHER" id="PTHR12128:SF15">
    <property type="entry name" value="4-HYDROXY-TETRAHYDRODIPICOLINATE SYNTHASE 1, CHLOROPLASTIC"/>
    <property type="match status" value="1"/>
</dbReference>
<reference evidence="19" key="1">
    <citation type="submission" date="2021-02" db="EMBL/GenBank/DDBJ databases">
        <authorList>
            <person name="Dougan E. K."/>
            <person name="Rhodes N."/>
            <person name="Thang M."/>
            <person name="Chan C."/>
        </authorList>
    </citation>
    <scope>NUCLEOTIDE SEQUENCE</scope>
</reference>
<dbReference type="PROSITE" id="PS50892">
    <property type="entry name" value="V_SNARE"/>
    <property type="match status" value="1"/>
</dbReference>
<accession>A0A812XD01</accession>
<keyword evidence="20" id="KW-1185">Reference proteome</keyword>
<dbReference type="Gene3D" id="3.30.2350.10">
    <property type="entry name" value="Pseudouridine synthase"/>
    <property type="match status" value="1"/>
</dbReference>
<dbReference type="SUPFAM" id="SSF48371">
    <property type="entry name" value="ARM repeat"/>
    <property type="match status" value="1"/>
</dbReference>
<organism evidence="19 20">
    <name type="scientific">Symbiodinium necroappetens</name>
    <dbReference type="NCBI Taxonomy" id="1628268"/>
    <lineage>
        <taxon>Eukaryota</taxon>
        <taxon>Sar</taxon>
        <taxon>Alveolata</taxon>
        <taxon>Dinophyceae</taxon>
        <taxon>Suessiales</taxon>
        <taxon>Symbiodiniaceae</taxon>
        <taxon>Symbiodinium</taxon>
    </lineage>
</organism>
<evidence type="ECO:0000256" key="16">
    <source>
        <dbReference type="SAM" id="SignalP"/>
    </source>
</evidence>
<dbReference type="GO" id="GO:0001522">
    <property type="term" value="P:pseudouridine synthesis"/>
    <property type="evidence" value="ECO:0007669"/>
    <property type="project" value="InterPro"/>
</dbReference>
<dbReference type="Gene3D" id="3.30.450.50">
    <property type="entry name" value="Longin domain"/>
    <property type="match status" value="1"/>
</dbReference>
<keyword evidence="14" id="KW-0175">Coiled coil</keyword>
<keyword evidence="12" id="KW-0704">Schiff base</keyword>
<evidence type="ECO:0000256" key="14">
    <source>
        <dbReference type="PROSITE-ProRule" id="PRU00290"/>
    </source>
</evidence>
<dbReference type="PROSITE" id="PS00666">
    <property type="entry name" value="DHDPS_2"/>
    <property type="match status" value="1"/>
</dbReference>
<name>A0A812XD01_9DINO</name>
<dbReference type="Pfam" id="PF13774">
    <property type="entry name" value="Longin"/>
    <property type="match status" value="1"/>
</dbReference>
<keyword evidence="9" id="KW-0472">Membrane</keyword>
<keyword evidence="16" id="KW-0732">Signal</keyword>
<dbReference type="SUPFAM" id="SSF64356">
    <property type="entry name" value="SNARE-like"/>
    <property type="match status" value="1"/>
</dbReference>
<feature type="compositionally biased region" description="Low complexity" evidence="15">
    <location>
        <begin position="321"/>
        <end position="339"/>
    </location>
</feature>